<protein>
    <recommendedName>
        <fullName evidence="5">Tetratricopeptide repeat-like domain-containing protein</fullName>
    </recommendedName>
</protein>
<feature type="transmembrane region" description="Helical" evidence="2">
    <location>
        <begin position="28"/>
        <end position="49"/>
    </location>
</feature>
<sequence>MTTDDDVFLREVDEDLQQDRQLAALRRYGPYLAGLAILVLIGIGVHQVLEGRRHETRAEAASAYTAALEAGEPDALREVAARAPDGYAALARMAAAGALARSGDRQAALGAYAEVYDDELASPPLADLARVRAGYLALEDGGTAADTLVANVTTERLLPFAREVTALSAMARGDFASAETSLEALAAAPETPAGLRNRANLLAALADAGAQGVPLEAQGSQSEDFIETFGRQLRESGAIPGARPAPVPATQGEATTEAAPDQNEGAE</sequence>
<keyword evidence="2" id="KW-1133">Transmembrane helix</keyword>
<evidence type="ECO:0000313" key="4">
    <source>
        <dbReference type="Proteomes" id="UP000563524"/>
    </source>
</evidence>
<reference evidence="3 4" key="1">
    <citation type="submission" date="2020-08" db="EMBL/GenBank/DDBJ databases">
        <title>Genomic Encyclopedia of Type Strains, Phase IV (KMG-IV): sequencing the most valuable type-strain genomes for metagenomic binning, comparative biology and taxonomic classification.</title>
        <authorList>
            <person name="Goeker M."/>
        </authorList>
    </citation>
    <scope>NUCLEOTIDE SEQUENCE [LARGE SCALE GENOMIC DNA]</scope>
    <source>
        <strain evidence="3 4">DSM 102850</strain>
    </source>
</reference>
<evidence type="ECO:0000256" key="1">
    <source>
        <dbReference type="SAM" id="MobiDB-lite"/>
    </source>
</evidence>
<evidence type="ECO:0000313" key="3">
    <source>
        <dbReference type="EMBL" id="MBB4659036.1"/>
    </source>
</evidence>
<dbReference type="EMBL" id="JACHOB010000002">
    <property type="protein sequence ID" value="MBB4659036.1"/>
    <property type="molecule type" value="Genomic_DNA"/>
</dbReference>
<organism evidence="3 4">
    <name type="scientific">Parvularcula dongshanensis</name>
    <dbReference type="NCBI Taxonomy" id="1173995"/>
    <lineage>
        <taxon>Bacteria</taxon>
        <taxon>Pseudomonadati</taxon>
        <taxon>Pseudomonadota</taxon>
        <taxon>Alphaproteobacteria</taxon>
        <taxon>Parvularculales</taxon>
        <taxon>Parvularculaceae</taxon>
        <taxon>Parvularcula</taxon>
    </lineage>
</organism>
<keyword evidence="4" id="KW-1185">Reference proteome</keyword>
<accession>A0A840I1Z6</accession>
<evidence type="ECO:0000256" key="2">
    <source>
        <dbReference type="SAM" id="Phobius"/>
    </source>
</evidence>
<keyword evidence="2" id="KW-0812">Transmembrane</keyword>
<gene>
    <name evidence="3" type="ORF">GGQ59_001550</name>
</gene>
<keyword evidence="2" id="KW-0472">Membrane</keyword>
<feature type="region of interest" description="Disordered" evidence="1">
    <location>
        <begin position="231"/>
        <end position="267"/>
    </location>
</feature>
<name>A0A840I1Z6_9PROT</name>
<proteinExistence type="predicted"/>
<dbReference type="AlphaFoldDB" id="A0A840I1Z6"/>
<evidence type="ECO:0008006" key="5">
    <source>
        <dbReference type="Google" id="ProtNLM"/>
    </source>
</evidence>
<dbReference type="Proteomes" id="UP000563524">
    <property type="component" value="Unassembled WGS sequence"/>
</dbReference>
<dbReference type="RefSeq" id="WP_183817198.1">
    <property type="nucleotide sequence ID" value="NZ_JACHOB010000002.1"/>
</dbReference>
<comment type="caution">
    <text evidence="3">The sequence shown here is derived from an EMBL/GenBank/DDBJ whole genome shotgun (WGS) entry which is preliminary data.</text>
</comment>